<reference evidence="1 2" key="1">
    <citation type="journal article" date="2019" name="Sci. Rep.">
        <title>Orb-weaving spider Araneus ventricosus genome elucidates the spidroin gene catalogue.</title>
        <authorList>
            <person name="Kono N."/>
            <person name="Nakamura H."/>
            <person name="Ohtoshi R."/>
            <person name="Moran D.A.P."/>
            <person name="Shinohara A."/>
            <person name="Yoshida Y."/>
            <person name="Fujiwara M."/>
            <person name="Mori M."/>
            <person name="Tomita M."/>
            <person name="Arakawa K."/>
        </authorList>
    </citation>
    <scope>NUCLEOTIDE SEQUENCE [LARGE SCALE GENOMIC DNA]</scope>
</reference>
<evidence type="ECO:0000313" key="1">
    <source>
        <dbReference type="EMBL" id="GBM36821.1"/>
    </source>
</evidence>
<organism evidence="1 2">
    <name type="scientific">Araneus ventricosus</name>
    <name type="common">Orbweaver spider</name>
    <name type="synonym">Epeira ventricosa</name>
    <dbReference type="NCBI Taxonomy" id="182803"/>
    <lineage>
        <taxon>Eukaryota</taxon>
        <taxon>Metazoa</taxon>
        <taxon>Ecdysozoa</taxon>
        <taxon>Arthropoda</taxon>
        <taxon>Chelicerata</taxon>
        <taxon>Arachnida</taxon>
        <taxon>Araneae</taxon>
        <taxon>Araneomorphae</taxon>
        <taxon>Entelegynae</taxon>
        <taxon>Araneoidea</taxon>
        <taxon>Araneidae</taxon>
        <taxon>Araneus</taxon>
    </lineage>
</organism>
<proteinExistence type="predicted"/>
<name>A0A4Y2F6K6_ARAVE</name>
<keyword evidence="2" id="KW-1185">Reference proteome</keyword>
<comment type="caution">
    <text evidence="1">The sequence shown here is derived from an EMBL/GenBank/DDBJ whole genome shotgun (WGS) entry which is preliminary data.</text>
</comment>
<accession>A0A4Y2F6K6</accession>
<dbReference type="AlphaFoldDB" id="A0A4Y2F6K6"/>
<sequence length="115" mass="13063">MVGSRPFQLFVGRMPWLSTLVKFGVNAVTAKLLFRSQEKSKSYGSYSPKQTLLKMALTKLIREKSVKVMVRSVIHIHRSIGDVSESVLPGRLASSDLRNHWRSEPKERNFSATMN</sequence>
<dbReference type="EMBL" id="BGPR01000822">
    <property type="protein sequence ID" value="GBM36821.1"/>
    <property type="molecule type" value="Genomic_DNA"/>
</dbReference>
<evidence type="ECO:0000313" key="2">
    <source>
        <dbReference type="Proteomes" id="UP000499080"/>
    </source>
</evidence>
<protein>
    <submittedName>
        <fullName evidence="1">Uncharacterized protein</fullName>
    </submittedName>
</protein>
<dbReference type="Proteomes" id="UP000499080">
    <property type="component" value="Unassembled WGS sequence"/>
</dbReference>
<gene>
    <name evidence="1" type="ORF">AVEN_82817_1</name>
</gene>